<dbReference type="SUPFAM" id="SSF52540">
    <property type="entry name" value="P-loop containing nucleoside triphosphate hydrolases"/>
    <property type="match status" value="1"/>
</dbReference>
<reference evidence="2 3" key="1">
    <citation type="submission" date="2017-07" db="EMBL/GenBank/DDBJ databases">
        <title>Flavobacterium cyanobacteriorum sp. nov., isolated from cyanobacterial aggregates in a eutrophic lake.</title>
        <authorList>
            <person name="Cai H."/>
        </authorList>
    </citation>
    <scope>NUCLEOTIDE SEQUENCE [LARGE SCALE GENOMIC DNA]</scope>
    <source>
        <strain evidence="2 3">TH167</strain>
    </source>
</reference>
<organism evidence="2 3">
    <name type="scientific">Flavobacterium aurantiibacter</name>
    <dbReference type="NCBI Taxonomy" id="2023067"/>
    <lineage>
        <taxon>Bacteria</taxon>
        <taxon>Pseudomonadati</taxon>
        <taxon>Bacteroidota</taxon>
        <taxon>Flavobacteriia</taxon>
        <taxon>Flavobacteriales</taxon>
        <taxon>Flavobacteriaceae</taxon>
        <taxon>Flavobacterium</taxon>
    </lineage>
</organism>
<dbReference type="OrthoDB" id="1098190at2"/>
<proteinExistence type="predicted"/>
<evidence type="ECO:0000313" key="3">
    <source>
        <dbReference type="Proteomes" id="UP000216035"/>
    </source>
</evidence>
<accession>A0A255ZPJ1</accession>
<protein>
    <recommendedName>
        <fullName evidence="1">Endonuclease GajA/Old nuclease/RecF-like AAA domain-containing protein</fullName>
    </recommendedName>
</protein>
<dbReference type="RefSeq" id="WP_094486734.1">
    <property type="nucleotide sequence ID" value="NZ_NOXX01000206.1"/>
</dbReference>
<dbReference type="InterPro" id="IPR041685">
    <property type="entry name" value="AAA_GajA/Old/RecF-like"/>
</dbReference>
<evidence type="ECO:0000259" key="1">
    <source>
        <dbReference type="Pfam" id="PF13175"/>
    </source>
</evidence>
<keyword evidence="3" id="KW-1185">Reference proteome</keyword>
<name>A0A255ZPJ1_9FLAO</name>
<dbReference type="Pfam" id="PF13175">
    <property type="entry name" value="AAA_15"/>
    <property type="match status" value="1"/>
</dbReference>
<gene>
    <name evidence="2" type="ORF">CHX27_10495</name>
</gene>
<dbReference type="InterPro" id="IPR027417">
    <property type="entry name" value="P-loop_NTPase"/>
</dbReference>
<comment type="caution">
    <text evidence="2">The sequence shown here is derived from an EMBL/GenBank/DDBJ whole genome shotgun (WGS) entry which is preliminary data.</text>
</comment>
<feature type="domain" description="Endonuclease GajA/Old nuclease/RecF-like AAA" evidence="1">
    <location>
        <begin position="307"/>
        <end position="349"/>
    </location>
</feature>
<dbReference type="Gene3D" id="3.40.50.300">
    <property type="entry name" value="P-loop containing nucleotide triphosphate hydrolases"/>
    <property type="match status" value="1"/>
</dbReference>
<dbReference type="EMBL" id="NOXX01000206">
    <property type="protein sequence ID" value="OYQ43319.1"/>
    <property type="molecule type" value="Genomic_DNA"/>
</dbReference>
<dbReference type="Proteomes" id="UP000216035">
    <property type="component" value="Unassembled WGS sequence"/>
</dbReference>
<dbReference type="AlphaFoldDB" id="A0A255ZPJ1"/>
<sequence>MKADTLNNRLLEIENVGPIKKVSLFVNKFNVFIGAQSSGKSVIAKILSFCNWVEKDIAINQSFADYEKRPNYFIEKLETFHKLKGYLNENSVIRFSTNVINLEYVRGKINISWKNKYSYQRTKISYIPAERNLAMLPEIEKVDFPNNYLKSFLFDWFDARKNYNDANKLKILNINVEFYYLEGKKDNIIGSVDGLYNTPLTQASSGLQSVVPLIVLVDYLTTKIYSEEQNISFLFDELRMKVNDLLLDDLVLAPLFSNEQLKSGTRKADIFEEFVKLLKTGDESANQKFKFYHEVRDKIFKTHGTNLIIEEPEQNLFPSTQKALIYYLLKSVAANENHSITMTTHSPYILYAINNCVLGFLTKDKSDTNDFESLDCYDSLIDPLSVSIYEVENGQLRSIQESDGLIKDNFFDKKMKELMDEFYIMLNHY</sequence>
<evidence type="ECO:0000313" key="2">
    <source>
        <dbReference type="EMBL" id="OYQ43319.1"/>
    </source>
</evidence>